<dbReference type="KEGG" id="drt:Dret_2016"/>
<reference evidence="7" key="1">
    <citation type="submission" date="2009-09" db="EMBL/GenBank/DDBJ databases">
        <title>The complete chromosome of Desulfohalobium retbaense DSM 5692.</title>
        <authorList>
            <consortium name="US DOE Joint Genome Institute (JGI-PGF)"/>
            <person name="Lucas S."/>
            <person name="Copeland A."/>
            <person name="Lapidus A."/>
            <person name="Glavina del Rio T."/>
            <person name="Dalin E."/>
            <person name="Tice H."/>
            <person name="Bruce D."/>
            <person name="Goodwin L."/>
            <person name="Pitluck S."/>
            <person name="Kyrpides N."/>
            <person name="Mavromatis K."/>
            <person name="Ivanova N."/>
            <person name="Mikhailova N."/>
            <person name="Munk A.C."/>
            <person name="Brettin T."/>
            <person name="Detter J.C."/>
            <person name="Han C."/>
            <person name="Tapia R."/>
            <person name="Larimer F."/>
            <person name="Land M."/>
            <person name="Hauser L."/>
            <person name="Markowitz V."/>
            <person name="Cheng J.-F."/>
            <person name="Hugenholtz P."/>
            <person name="Woyke T."/>
            <person name="Wu D."/>
            <person name="Spring S."/>
            <person name="Klenk H.-P."/>
            <person name="Eisen J.A."/>
        </authorList>
    </citation>
    <scope>NUCLEOTIDE SEQUENCE [LARGE SCALE GENOMIC DNA]</scope>
    <source>
        <strain evidence="7">DSM 5692</strain>
    </source>
</reference>
<dbReference type="SUPFAM" id="SSF55594">
    <property type="entry name" value="HPr-like"/>
    <property type="match status" value="1"/>
</dbReference>
<dbReference type="Pfam" id="PF00381">
    <property type="entry name" value="PTS-HPr"/>
    <property type="match status" value="1"/>
</dbReference>
<reference evidence="6 7" key="2">
    <citation type="journal article" date="2010" name="Stand. Genomic Sci.">
        <title>Complete genome sequence of Desulfohalobium retbaense type strain (HR(100)).</title>
        <authorList>
            <person name="Spring S."/>
            <person name="Nolan M."/>
            <person name="Lapidus A."/>
            <person name="Glavina Del Rio T."/>
            <person name="Copeland A."/>
            <person name="Tice H."/>
            <person name="Cheng J.F."/>
            <person name="Lucas S."/>
            <person name="Land M."/>
            <person name="Chen F."/>
            <person name="Bruce D."/>
            <person name="Goodwin L."/>
            <person name="Pitluck S."/>
            <person name="Ivanova N."/>
            <person name="Mavromatis K."/>
            <person name="Mikhailova N."/>
            <person name="Pati A."/>
            <person name="Chen A."/>
            <person name="Palaniappan K."/>
            <person name="Hauser L."/>
            <person name="Chang Y.J."/>
            <person name="Jeffries C.D."/>
            <person name="Munk C."/>
            <person name="Kiss H."/>
            <person name="Chain P."/>
            <person name="Han C."/>
            <person name="Brettin T."/>
            <person name="Detter J.C."/>
            <person name="Schuler E."/>
            <person name="Goker M."/>
            <person name="Rohde M."/>
            <person name="Bristow J."/>
            <person name="Eisen J.A."/>
            <person name="Markowitz V."/>
            <person name="Hugenholtz P."/>
            <person name="Kyrpides N.C."/>
            <person name="Klenk H.P."/>
        </authorList>
    </citation>
    <scope>NUCLEOTIDE SEQUENCE [LARGE SCALE GENOMIC DNA]</scope>
    <source>
        <strain evidence="6 7">DSM 5692</strain>
    </source>
</reference>
<dbReference type="OrthoDB" id="9798965at2"/>
<dbReference type="STRING" id="485915.Dret_2016"/>
<feature type="region of interest" description="Disordered" evidence="4">
    <location>
        <begin position="1"/>
        <end position="21"/>
    </location>
</feature>
<organism evidence="6 7">
    <name type="scientific">Desulfohalobium retbaense (strain ATCC 49708 / DSM 5692 / JCM 16813 / HR100)</name>
    <dbReference type="NCBI Taxonomy" id="485915"/>
    <lineage>
        <taxon>Bacteria</taxon>
        <taxon>Pseudomonadati</taxon>
        <taxon>Thermodesulfobacteriota</taxon>
        <taxon>Desulfovibrionia</taxon>
        <taxon>Desulfovibrionales</taxon>
        <taxon>Desulfohalobiaceae</taxon>
        <taxon>Desulfohalobium</taxon>
    </lineage>
</organism>
<name>C8X4S7_DESRD</name>
<dbReference type="Proteomes" id="UP000001052">
    <property type="component" value="Chromosome"/>
</dbReference>
<dbReference type="AlphaFoldDB" id="C8X4S7"/>
<comment type="function">
    <text evidence="1">General (non sugar-specific) component of the phosphoenolpyruvate-dependent sugar phosphotransferase system (sugar PTS). This major carbohydrate active-transport system catalyzes the phosphorylation of incoming sugar substrates concomitantly with their translocation across the cell membrane. The phosphoryl group from phosphoenolpyruvate (PEP) is transferred to the phosphoryl carrier protein HPr by enzyme I. Phospho-HPr then transfers it to the PTS EIIA domain.</text>
</comment>
<dbReference type="InterPro" id="IPR050399">
    <property type="entry name" value="HPr"/>
</dbReference>
<keyword evidence="7" id="KW-1185">Reference proteome</keyword>
<gene>
    <name evidence="6" type="ordered locus">Dret_2016</name>
</gene>
<dbReference type="PRINTS" id="PR00107">
    <property type="entry name" value="PHOSPHOCPHPR"/>
</dbReference>
<accession>C8X4S7</accession>
<evidence type="ECO:0000313" key="7">
    <source>
        <dbReference type="Proteomes" id="UP000001052"/>
    </source>
</evidence>
<proteinExistence type="predicted"/>
<evidence type="ECO:0000256" key="1">
    <source>
        <dbReference type="ARBA" id="ARBA00003681"/>
    </source>
</evidence>
<feature type="domain" description="HPr" evidence="5">
    <location>
        <begin position="21"/>
        <end position="110"/>
    </location>
</feature>
<dbReference type="HOGENOM" id="CLU_136230_1_2_7"/>
<dbReference type="eggNOG" id="COG1925">
    <property type="taxonomic scope" value="Bacteria"/>
</dbReference>
<dbReference type="PROSITE" id="PS51350">
    <property type="entry name" value="PTS_HPR_DOM"/>
    <property type="match status" value="1"/>
</dbReference>
<dbReference type="Gene3D" id="3.30.1340.10">
    <property type="entry name" value="HPr-like"/>
    <property type="match status" value="1"/>
</dbReference>
<keyword evidence="3" id="KW-0762">Sugar transport</keyword>
<dbReference type="InterPro" id="IPR000032">
    <property type="entry name" value="HPr-like"/>
</dbReference>
<dbReference type="PANTHER" id="PTHR33705">
    <property type="entry name" value="PHOSPHOCARRIER PROTEIN HPR"/>
    <property type="match status" value="1"/>
</dbReference>
<protein>
    <recommendedName>
        <fullName evidence="2">Phosphocarrier protein HPr</fullName>
    </recommendedName>
</protein>
<evidence type="ECO:0000256" key="3">
    <source>
        <dbReference type="ARBA" id="ARBA00022597"/>
    </source>
</evidence>
<dbReference type="InterPro" id="IPR002114">
    <property type="entry name" value="PTS_HPr_Ser_P_site"/>
</dbReference>
<dbReference type="PANTHER" id="PTHR33705:SF1">
    <property type="entry name" value="PHOSPHOCARRIER PROTEIN HPR"/>
    <property type="match status" value="1"/>
</dbReference>
<sequence>MTEERAARAPQGTESAEGDQEYTADLALRVRNELGLHARPAGQLAKEAQKFMAQVWVLVDDRQADAKSVLDILSLAVGQGQRVRLKAHGPDAHDAVDHLSDLFHNLFGEAK</sequence>
<dbReference type="NCBIfam" id="TIGR01003">
    <property type="entry name" value="PTS_HPr_family"/>
    <property type="match status" value="1"/>
</dbReference>
<evidence type="ECO:0000256" key="2">
    <source>
        <dbReference type="ARBA" id="ARBA00020422"/>
    </source>
</evidence>
<dbReference type="InterPro" id="IPR035895">
    <property type="entry name" value="HPr-like_sf"/>
</dbReference>
<keyword evidence="3" id="KW-0813">Transport</keyword>
<evidence type="ECO:0000259" key="5">
    <source>
        <dbReference type="PROSITE" id="PS51350"/>
    </source>
</evidence>
<dbReference type="EMBL" id="CP001734">
    <property type="protein sequence ID" value="ACV69300.1"/>
    <property type="molecule type" value="Genomic_DNA"/>
</dbReference>
<dbReference type="PROSITE" id="PS00589">
    <property type="entry name" value="PTS_HPR_SER"/>
    <property type="match status" value="1"/>
</dbReference>
<dbReference type="RefSeq" id="WP_015752442.1">
    <property type="nucleotide sequence ID" value="NC_013223.1"/>
</dbReference>
<evidence type="ECO:0000256" key="4">
    <source>
        <dbReference type="SAM" id="MobiDB-lite"/>
    </source>
</evidence>
<dbReference type="CDD" id="cd00367">
    <property type="entry name" value="PTS-HPr_like"/>
    <property type="match status" value="1"/>
</dbReference>
<evidence type="ECO:0000313" key="6">
    <source>
        <dbReference type="EMBL" id="ACV69300.1"/>
    </source>
</evidence>